<accession>A0ABV0FPB8</accession>
<keyword evidence="1" id="KW-1133">Transmembrane helix</keyword>
<sequence>MQQFALSASFLQRAGLTVFFAVILSSFLAWPSYSSLIYHIIQTLLFIVVMLIFVFEWRRLSHWRCLFSLGNKRAGTLLYGTGVQASNISLSKKAFICPLVCIIFLQVSKSGEQRLLLVWSDMLDDTAYRDLCRLLLSHQ</sequence>
<dbReference type="RefSeq" id="WP_182698328.1">
    <property type="nucleotide sequence ID" value="NZ_JBDPZN010000003.1"/>
</dbReference>
<keyword evidence="3" id="KW-1185">Reference proteome</keyword>
<dbReference type="Proteomes" id="UP001477278">
    <property type="component" value="Unassembled WGS sequence"/>
</dbReference>
<dbReference type="Pfam" id="PF07254">
    <property type="entry name" value="Cpta_toxin"/>
    <property type="match status" value="1"/>
</dbReference>
<evidence type="ECO:0000313" key="3">
    <source>
        <dbReference type="Proteomes" id="UP001477278"/>
    </source>
</evidence>
<keyword evidence="1" id="KW-0812">Transmembrane</keyword>
<comment type="caution">
    <text evidence="2">The sequence shown here is derived from an EMBL/GenBank/DDBJ whole genome shotgun (WGS) entry which is preliminary data.</text>
</comment>
<evidence type="ECO:0000256" key="1">
    <source>
        <dbReference type="SAM" id="Phobius"/>
    </source>
</evidence>
<gene>
    <name evidence="2" type="ORF">ABHN84_10290</name>
</gene>
<dbReference type="EMBL" id="JBDPZN010000003">
    <property type="protein sequence ID" value="MEO3682673.1"/>
    <property type="molecule type" value="Genomic_DNA"/>
</dbReference>
<feature type="transmembrane region" description="Helical" evidence="1">
    <location>
        <begin position="36"/>
        <end position="55"/>
    </location>
</feature>
<protein>
    <submittedName>
        <fullName evidence="2">Protein YgfX</fullName>
    </submittedName>
</protein>
<dbReference type="InterPro" id="IPR009883">
    <property type="entry name" value="YgfX"/>
</dbReference>
<reference evidence="2 3" key="1">
    <citation type="submission" date="2024-05" db="EMBL/GenBank/DDBJ databases">
        <title>Genome sequencing of Marine Estuary Bacteria, Shewanella vesiculosa and S. baltica, and Pseudomonas syringae.</title>
        <authorList>
            <person name="Gurung A."/>
            <person name="Maclea K.S."/>
        </authorList>
    </citation>
    <scope>NUCLEOTIDE SEQUENCE [LARGE SCALE GENOMIC DNA]</scope>
    <source>
        <strain evidence="2 3">1A</strain>
    </source>
</reference>
<name>A0ABV0FPB8_9GAMM</name>
<feature type="transmembrane region" description="Helical" evidence="1">
    <location>
        <begin position="12"/>
        <end position="30"/>
    </location>
</feature>
<keyword evidence="1" id="KW-0472">Membrane</keyword>
<evidence type="ECO:0000313" key="2">
    <source>
        <dbReference type="EMBL" id="MEO3682673.1"/>
    </source>
</evidence>
<organism evidence="2 3">
    <name type="scientific">Shewanella vesiculosa</name>
    <dbReference type="NCBI Taxonomy" id="518738"/>
    <lineage>
        <taxon>Bacteria</taxon>
        <taxon>Pseudomonadati</taxon>
        <taxon>Pseudomonadota</taxon>
        <taxon>Gammaproteobacteria</taxon>
        <taxon>Alteromonadales</taxon>
        <taxon>Shewanellaceae</taxon>
        <taxon>Shewanella</taxon>
    </lineage>
</organism>
<proteinExistence type="predicted"/>